<keyword evidence="3" id="KW-0274">FAD</keyword>
<dbReference type="EMBL" id="CAJPDS010000001">
    <property type="protein sequence ID" value="CAF9902785.1"/>
    <property type="molecule type" value="Genomic_DNA"/>
</dbReference>
<evidence type="ECO:0000256" key="3">
    <source>
        <dbReference type="ARBA" id="ARBA00022827"/>
    </source>
</evidence>
<evidence type="ECO:0000256" key="1">
    <source>
        <dbReference type="ARBA" id="ARBA00001974"/>
    </source>
</evidence>
<dbReference type="OrthoDB" id="47494at2759"/>
<feature type="domain" description="FAD-binding" evidence="6">
    <location>
        <begin position="129"/>
        <end position="376"/>
    </location>
</feature>
<accession>A0A8H3I0R9</accession>
<dbReference type="PROSITE" id="PS51257">
    <property type="entry name" value="PROKAR_LIPOPROTEIN"/>
    <property type="match status" value="1"/>
</dbReference>
<keyword evidence="5" id="KW-0503">Monooxygenase</keyword>
<evidence type="ECO:0000259" key="6">
    <source>
        <dbReference type="Pfam" id="PF01494"/>
    </source>
</evidence>
<name>A0A8H3I0R9_9LECA</name>
<dbReference type="GO" id="GO:0071949">
    <property type="term" value="F:FAD binding"/>
    <property type="evidence" value="ECO:0007669"/>
    <property type="project" value="InterPro"/>
</dbReference>
<dbReference type="GO" id="GO:0004497">
    <property type="term" value="F:monooxygenase activity"/>
    <property type="evidence" value="ECO:0007669"/>
    <property type="project" value="UniProtKB-KW"/>
</dbReference>
<evidence type="ECO:0000256" key="5">
    <source>
        <dbReference type="ARBA" id="ARBA00023033"/>
    </source>
</evidence>
<dbReference type="PRINTS" id="PR00420">
    <property type="entry name" value="RNGMNOXGNASE"/>
</dbReference>
<dbReference type="InterPro" id="IPR036188">
    <property type="entry name" value="FAD/NAD-bd_sf"/>
</dbReference>
<dbReference type="Pfam" id="PF01494">
    <property type="entry name" value="FAD_binding_3"/>
    <property type="match status" value="1"/>
</dbReference>
<organism evidence="7 8">
    <name type="scientific">Heterodermia speciosa</name>
    <dbReference type="NCBI Taxonomy" id="116794"/>
    <lineage>
        <taxon>Eukaryota</taxon>
        <taxon>Fungi</taxon>
        <taxon>Dikarya</taxon>
        <taxon>Ascomycota</taxon>
        <taxon>Pezizomycotina</taxon>
        <taxon>Lecanoromycetes</taxon>
        <taxon>OSLEUM clade</taxon>
        <taxon>Lecanoromycetidae</taxon>
        <taxon>Caliciales</taxon>
        <taxon>Physciaceae</taxon>
        <taxon>Heterodermia</taxon>
    </lineage>
</organism>
<dbReference type="PANTHER" id="PTHR47178:SF3">
    <property type="entry name" value="FAD-BINDING DOMAIN-CONTAINING PROTEIN"/>
    <property type="match status" value="1"/>
</dbReference>
<proteinExistence type="predicted"/>
<dbReference type="InterPro" id="IPR002938">
    <property type="entry name" value="FAD-bd"/>
</dbReference>
<keyword evidence="8" id="KW-1185">Reference proteome</keyword>
<evidence type="ECO:0000313" key="8">
    <source>
        <dbReference type="Proteomes" id="UP000664521"/>
    </source>
</evidence>
<evidence type="ECO:0000313" key="7">
    <source>
        <dbReference type="EMBL" id="CAF9902785.1"/>
    </source>
</evidence>
<protein>
    <recommendedName>
        <fullName evidence="6">FAD-binding domain-containing protein</fullName>
    </recommendedName>
</protein>
<keyword evidence="2" id="KW-0285">Flavoprotein</keyword>
<evidence type="ECO:0000256" key="4">
    <source>
        <dbReference type="ARBA" id="ARBA00023002"/>
    </source>
</evidence>
<dbReference type="Gene3D" id="3.50.50.60">
    <property type="entry name" value="FAD/NAD(P)-binding domain"/>
    <property type="match status" value="1"/>
</dbReference>
<comment type="caution">
    <text evidence="7">The sequence shown here is derived from an EMBL/GenBank/DDBJ whole genome shotgun (WGS) entry which is preliminary data.</text>
</comment>
<dbReference type="SUPFAM" id="SSF51905">
    <property type="entry name" value="FAD/NAD(P)-binding domain"/>
    <property type="match status" value="1"/>
</dbReference>
<gene>
    <name evidence="7" type="ORF">HETSPECPRED_000005</name>
</gene>
<comment type="cofactor">
    <cofactor evidence="1">
        <name>FAD</name>
        <dbReference type="ChEBI" id="CHEBI:57692"/>
    </cofactor>
</comment>
<reference evidence="7" key="1">
    <citation type="submission" date="2021-03" db="EMBL/GenBank/DDBJ databases">
        <authorList>
            <person name="Tagirdzhanova G."/>
        </authorList>
    </citation>
    <scope>NUCLEOTIDE SEQUENCE</scope>
</reference>
<keyword evidence="4" id="KW-0560">Oxidoreductase</keyword>
<dbReference type="AlphaFoldDB" id="A0A8H3I0R9"/>
<dbReference type="PANTHER" id="PTHR47178">
    <property type="entry name" value="MONOOXYGENASE, FAD-BINDING"/>
    <property type="match status" value="1"/>
</dbReference>
<sequence length="410" mass="46151">MQKRQGSQSDQSTRQFHALIVGAGSVGCLIAQRCKTLNIRCTLFERENYLNERRRDWNFGITHALPQFQECLPDNISSRLTSVLVDPIRGLSGNDTLPMLNAESGELLMTVPTPNVFRLQRSKFRALIAEGIDIQYGKRLSNIRCEDESTQVSAQFEDGTEVTGDLLIGADGANSKVREFLFGPDEAALQPMALIGCGAVERLPAKISRQIRDVNDLYFVSYHPAGVCAFMALHDVPDASKPETWKWMFSLTWPDRSGSVPRDPKQMQQKWTEWAEKLAEPFRSAYLAIAPNATFWCDRLAEWRTKPWDNRNGRVTLAGDAAHPMTYHRGQGLNNGILDAAFLCRALSEHERGEKDIAEVLAMYEEEMQERGRAAVISSGENSLMVHDWKQLKKSPVFTMGLKALEKSEK</sequence>
<evidence type="ECO:0000256" key="2">
    <source>
        <dbReference type="ARBA" id="ARBA00022630"/>
    </source>
</evidence>
<dbReference type="Proteomes" id="UP000664521">
    <property type="component" value="Unassembled WGS sequence"/>
</dbReference>